<keyword evidence="1" id="KW-0812">Transmembrane</keyword>
<protein>
    <submittedName>
        <fullName evidence="2">Uncharacterized protein</fullName>
    </submittedName>
</protein>
<dbReference type="AlphaFoldDB" id="A0A0L7KIH4"/>
<reference evidence="3" key="2">
    <citation type="submission" date="2006-03" db="EMBL/GenBank/DDBJ databases">
        <title>The genome sequence of the Plasmodium falciparum HB3.</title>
        <authorList>
            <consortium name="The Broad Institute Genome Sequencing Platform"/>
            <person name="Birren B."/>
            <person name="Lander E."/>
            <person name="Galagan J."/>
            <person name="Nusbaum C."/>
            <person name="Devon K."/>
            <person name="Henn M."/>
            <person name="Jaffe D."/>
            <person name="Butler J."/>
            <person name="Alvarez P."/>
            <person name="Gnerre S."/>
            <person name="Grabherr M."/>
            <person name="Kleber M."/>
            <person name="Mauceli E."/>
            <person name="Brockman W."/>
            <person name="MacCallum I.A."/>
            <person name="Rounsley S."/>
            <person name="Young S."/>
            <person name="LaButti K."/>
            <person name="Pushparaj V."/>
            <person name="DeCaprio D."/>
            <person name="Crawford M."/>
            <person name="Koehrsen M."/>
            <person name="Engels R."/>
            <person name="Montgomery P."/>
            <person name="Pearson M."/>
            <person name="Howarth C."/>
            <person name="Larson L."/>
            <person name="Luoma S."/>
            <person name="White J."/>
            <person name="Kodira C."/>
            <person name="Zeng Q."/>
            <person name="Oleary S."/>
            <person name="Yandava C."/>
            <person name="Alvarado L."/>
            <person name="Wirth D."/>
            <person name="Volkman S."/>
            <person name="Hartl D."/>
        </authorList>
    </citation>
    <scope>NUCLEOTIDE SEQUENCE [LARGE SCALE GENOMIC DNA]</scope>
</reference>
<gene>
    <name evidence="2" type="ORF">PFHG_04432</name>
</gene>
<name>A0A0L7KIH4_PLAFX</name>
<feature type="transmembrane region" description="Helical" evidence="1">
    <location>
        <begin position="6"/>
        <end position="28"/>
    </location>
</feature>
<evidence type="ECO:0000256" key="1">
    <source>
        <dbReference type="SAM" id="Phobius"/>
    </source>
</evidence>
<reference evidence="2 3" key="1">
    <citation type="submission" date="2006-03" db="EMBL/GenBank/DDBJ databases">
        <title>Annotation of Plasmodium falciparum HB3.</title>
        <authorList>
            <consortium name="The Broad Institute Genome Sequencing Platform"/>
            <person name="Volkman S.K."/>
            <person name="Neafsey D.E."/>
            <person name="Dash A.P."/>
            <person name="Chitnis C.E."/>
            <person name="Hartl D.L."/>
            <person name="Young S.K."/>
            <person name="Zeng Q."/>
            <person name="Koehrsen M."/>
            <person name="Alvarado L."/>
            <person name="Berlin A."/>
            <person name="Borenstein D."/>
            <person name="Chapman S.B."/>
            <person name="Chen Z."/>
            <person name="Engels R."/>
            <person name="Freedman E."/>
            <person name="Gellesch M."/>
            <person name="Goldberg J."/>
            <person name="Griggs A."/>
            <person name="Gujja S."/>
            <person name="Heilman E.R."/>
            <person name="Heiman D.I."/>
            <person name="Howarth C."/>
            <person name="Jen D."/>
            <person name="Larson L."/>
            <person name="Mehta T."/>
            <person name="Neiman D."/>
            <person name="Park D."/>
            <person name="Pearson M."/>
            <person name="Roberts A."/>
            <person name="Saif S."/>
            <person name="Shea T."/>
            <person name="Shenoy N."/>
            <person name="Sisk P."/>
            <person name="Stolte C."/>
            <person name="Sykes S."/>
            <person name="Walk T."/>
            <person name="White J."/>
            <person name="Yandava C."/>
            <person name="Haas B."/>
            <person name="Henn M.R."/>
            <person name="Nusbaum C."/>
            <person name="Birren B."/>
        </authorList>
    </citation>
    <scope>NUCLEOTIDE SEQUENCE [LARGE SCALE GENOMIC DNA]</scope>
    <source>
        <strain evidence="2">HB3</strain>
    </source>
</reference>
<dbReference type="EMBL" id="CH672089">
    <property type="protein sequence ID" value="KOB62689.1"/>
    <property type="molecule type" value="Genomic_DNA"/>
</dbReference>
<keyword evidence="1" id="KW-0472">Membrane</keyword>
<evidence type="ECO:0000313" key="3">
    <source>
        <dbReference type="Proteomes" id="UP000054289"/>
    </source>
</evidence>
<keyword evidence="1" id="KW-1133">Transmembrane helix</keyword>
<dbReference type="Proteomes" id="UP000054289">
    <property type="component" value="Unassembled WGS sequence"/>
</dbReference>
<organism evidence="2 3">
    <name type="scientific">Plasmodium falciparum (isolate HB3)</name>
    <dbReference type="NCBI Taxonomy" id="137071"/>
    <lineage>
        <taxon>Eukaryota</taxon>
        <taxon>Sar</taxon>
        <taxon>Alveolata</taxon>
        <taxon>Apicomplexa</taxon>
        <taxon>Aconoidasida</taxon>
        <taxon>Haemosporida</taxon>
        <taxon>Plasmodiidae</taxon>
        <taxon>Plasmodium</taxon>
        <taxon>Plasmodium (Laverania)</taxon>
    </lineage>
</organism>
<proteinExistence type="predicted"/>
<evidence type="ECO:0000313" key="2">
    <source>
        <dbReference type="EMBL" id="KOB62689.1"/>
    </source>
</evidence>
<accession>A0A0L7KIH4</accession>
<dbReference type="KEGG" id="pfh:PFHG_04432"/>
<sequence length="42" mass="5080">MENILNIHLLYNFPLILMKKIILLFFFFKNKSFIVFAKGKMT</sequence>